<reference evidence="2" key="1">
    <citation type="submission" date="2020-11" db="EMBL/GenBank/DDBJ databases">
        <title>The chromosome-scale genome resource for two endophytic Fusarium species: F. culmorum and F. pseudograminearum.</title>
        <authorList>
            <person name="Yuan Z."/>
        </authorList>
    </citation>
    <scope>NUCLEOTIDE SEQUENCE</scope>
    <source>
        <strain evidence="2">Class2-1B</strain>
    </source>
</reference>
<feature type="compositionally biased region" description="Low complexity" evidence="1">
    <location>
        <begin position="198"/>
        <end position="210"/>
    </location>
</feature>
<evidence type="ECO:0000313" key="2">
    <source>
        <dbReference type="EMBL" id="QPC62189.1"/>
    </source>
</evidence>
<feature type="compositionally biased region" description="Acidic residues" evidence="1">
    <location>
        <begin position="272"/>
        <end position="282"/>
    </location>
</feature>
<name>A0A7S8D549_FUSCU</name>
<feature type="compositionally biased region" description="Basic residues" evidence="1">
    <location>
        <begin position="211"/>
        <end position="221"/>
    </location>
</feature>
<evidence type="ECO:0000256" key="1">
    <source>
        <dbReference type="SAM" id="MobiDB-lite"/>
    </source>
</evidence>
<organism evidence="2 3">
    <name type="scientific">Fusarium culmorum</name>
    <dbReference type="NCBI Taxonomy" id="5516"/>
    <lineage>
        <taxon>Eukaryota</taxon>
        <taxon>Fungi</taxon>
        <taxon>Dikarya</taxon>
        <taxon>Ascomycota</taxon>
        <taxon>Pezizomycotina</taxon>
        <taxon>Sordariomycetes</taxon>
        <taxon>Hypocreomycetidae</taxon>
        <taxon>Hypocreales</taxon>
        <taxon>Nectriaceae</taxon>
        <taxon>Fusarium</taxon>
    </lineage>
</organism>
<accession>A0A7S8D549</accession>
<sequence length="282" mass="31152">MPGKPSDWDNADFLLDLVVGLYTGAQTNKGLTPAIKESIEEYLKTRGYTTSFDAVRIMAKRQVMIWDANVHEDILISLFQHIKPSSDDWSNVMSDLQGKGYSFTESALRTYFCFLLLASPVQFIMPPKATRGWDAASHEDLLLALLEEMKPNKAILTSVADKMRAKGYTYSFDAINQHVQKLRKNRDIAAIQNAGSDTATPRKARATAPKTPKRAPKRKAPAKSASIADDDEDLEDMKMQLKMEDADADDGDPLSPKGAKRARNVTPKAEPDADDEGDSGEA</sequence>
<dbReference type="AlphaFoldDB" id="A0A7S8D549"/>
<gene>
    <name evidence="2" type="ORF">HYE67_004420</name>
</gene>
<dbReference type="EMBL" id="CP064748">
    <property type="protein sequence ID" value="QPC62189.1"/>
    <property type="molecule type" value="Genomic_DNA"/>
</dbReference>
<protein>
    <submittedName>
        <fullName evidence="2">Uncharacterized protein</fullName>
    </submittedName>
</protein>
<dbReference type="Proteomes" id="UP000663297">
    <property type="component" value="Chromosome 2"/>
</dbReference>
<feature type="region of interest" description="Disordered" evidence="1">
    <location>
        <begin position="192"/>
        <end position="282"/>
    </location>
</feature>
<evidence type="ECO:0000313" key="3">
    <source>
        <dbReference type="Proteomes" id="UP000663297"/>
    </source>
</evidence>
<proteinExistence type="predicted"/>
<feature type="compositionally biased region" description="Basic and acidic residues" evidence="1">
    <location>
        <begin position="236"/>
        <end position="245"/>
    </location>
</feature>